<dbReference type="PROSITE" id="PS51257">
    <property type="entry name" value="PROKAR_LIPOPROTEIN"/>
    <property type="match status" value="1"/>
</dbReference>
<dbReference type="Proteomes" id="UP000223913">
    <property type="component" value="Unassembled WGS sequence"/>
</dbReference>
<evidence type="ECO:0000313" key="2">
    <source>
        <dbReference type="Proteomes" id="UP000223913"/>
    </source>
</evidence>
<organism evidence="1 2">
    <name type="scientific">Flavilitoribacter nigricans (strain ATCC 23147 / DSM 23189 / NBRC 102662 / NCIMB 1420 / SS-2)</name>
    <name type="common">Lewinella nigricans</name>
    <dbReference type="NCBI Taxonomy" id="1122177"/>
    <lineage>
        <taxon>Bacteria</taxon>
        <taxon>Pseudomonadati</taxon>
        <taxon>Bacteroidota</taxon>
        <taxon>Saprospiria</taxon>
        <taxon>Saprospirales</taxon>
        <taxon>Lewinellaceae</taxon>
        <taxon>Flavilitoribacter</taxon>
    </lineage>
</organism>
<dbReference type="RefSeq" id="WP_099151547.1">
    <property type="nucleotide sequence ID" value="NZ_PDUD01000023.1"/>
</dbReference>
<dbReference type="EMBL" id="PDUD01000023">
    <property type="protein sequence ID" value="PHN05000.1"/>
    <property type="molecule type" value="Genomic_DNA"/>
</dbReference>
<evidence type="ECO:0000313" key="1">
    <source>
        <dbReference type="EMBL" id="PHN05000.1"/>
    </source>
</evidence>
<name>A0A2D0N9F1_FLAN2</name>
<sequence>MQKNAIYFVFLITLFCSCSKDTSTTDGFSEATKDILLACRANPLQDADTIRQQLIGNWKLIGYACSGCAGYGPTTANITFTADGGQFNYKSEFEEVNFNFDWQVEENTAFGGEFLLKTEPTHFALTMSNFCAGYMSHDTRAGSGTLHIYEKQ</sequence>
<dbReference type="AlphaFoldDB" id="A0A2D0N9F1"/>
<evidence type="ECO:0008006" key="3">
    <source>
        <dbReference type="Google" id="ProtNLM"/>
    </source>
</evidence>
<gene>
    <name evidence="1" type="ORF">CRP01_18390</name>
</gene>
<keyword evidence="2" id="KW-1185">Reference proteome</keyword>
<proteinExistence type="predicted"/>
<reference evidence="1 2" key="1">
    <citation type="submission" date="2017-10" db="EMBL/GenBank/DDBJ databases">
        <title>The draft genome sequence of Lewinella nigricans NBRC 102662.</title>
        <authorList>
            <person name="Wang K."/>
        </authorList>
    </citation>
    <scope>NUCLEOTIDE SEQUENCE [LARGE SCALE GENOMIC DNA]</scope>
    <source>
        <strain evidence="1 2">NBRC 102662</strain>
    </source>
</reference>
<protein>
    <recommendedName>
        <fullName evidence="3">Lipocalin-like domain-containing protein</fullName>
    </recommendedName>
</protein>
<accession>A0A2D0N9F1</accession>
<comment type="caution">
    <text evidence="1">The sequence shown here is derived from an EMBL/GenBank/DDBJ whole genome shotgun (WGS) entry which is preliminary data.</text>
</comment>